<evidence type="ECO:0000313" key="3">
    <source>
        <dbReference type="Proteomes" id="UP000772434"/>
    </source>
</evidence>
<accession>A0A9P5TXB9</accession>
<evidence type="ECO:0000313" key="2">
    <source>
        <dbReference type="EMBL" id="KAF9058606.1"/>
    </source>
</evidence>
<keyword evidence="1" id="KW-0732">Signal</keyword>
<feature type="signal peptide" evidence="1">
    <location>
        <begin position="1"/>
        <end position="22"/>
    </location>
</feature>
<organism evidence="2 3">
    <name type="scientific">Rhodocollybia butyracea</name>
    <dbReference type="NCBI Taxonomy" id="206335"/>
    <lineage>
        <taxon>Eukaryota</taxon>
        <taxon>Fungi</taxon>
        <taxon>Dikarya</taxon>
        <taxon>Basidiomycota</taxon>
        <taxon>Agaricomycotina</taxon>
        <taxon>Agaricomycetes</taxon>
        <taxon>Agaricomycetidae</taxon>
        <taxon>Agaricales</taxon>
        <taxon>Marasmiineae</taxon>
        <taxon>Omphalotaceae</taxon>
        <taxon>Rhodocollybia</taxon>
    </lineage>
</organism>
<reference evidence="2" key="1">
    <citation type="submission" date="2020-11" db="EMBL/GenBank/DDBJ databases">
        <authorList>
            <consortium name="DOE Joint Genome Institute"/>
            <person name="Ahrendt S."/>
            <person name="Riley R."/>
            <person name="Andreopoulos W."/>
            <person name="Labutti K."/>
            <person name="Pangilinan J."/>
            <person name="Ruiz-Duenas F.J."/>
            <person name="Barrasa J.M."/>
            <person name="Sanchez-Garcia M."/>
            <person name="Camarero S."/>
            <person name="Miyauchi S."/>
            <person name="Serrano A."/>
            <person name="Linde D."/>
            <person name="Babiker R."/>
            <person name="Drula E."/>
            <person name="Ayuso-Fernandez I."/>
            <person name="Pacheco R."/>
            <person name="Padilla G."/>
            <person name="Ferreira P."/>
            <person name="Barriuso J."/>
            <person name="Kellner H."/>
            <person name="Castanera R."/>
            <person name="Alfaro M."/>
            <person name="Ramirez L."/>
            <person name="Pisabarro A.G."/>
            <person name="Kuo A."/>
            <person name="Tritt A."/>
            <person name="Lipzen A."/>
            <person name="He G."/>
            <person name="Yan M."/>
            <person name="Ng V."/>
            <person name="Cullen D."/>
            <person name="Martin F."/>
            <person name="Rosso M.-N."/>
            <person name="Henrissat B."/>
            <person name="Hibbett D."/>
            <person name="Martinez A.T."/>
            <person name="Grigoriev I.V."/>
        </authorList>
    </citation>
    <scope>NUCLEOTIDE SEQUENCE</scope>
    <source>
        <strain evidence="2">AH 40177</strain>
    </source>
</reference>
<name>A0A9P5TXB9_9AGAR</name>
<proteinExistence type="predicted"/>
<dbReference type="OrthoDB" id="3054873at2759"/>
<dbReference type="AlphaFoldDB" id="A0A9P5TXB9"/>
<keyword evidence="3" id="KW-1185">Reference proteome</keyword>
<comment type="caution">
    <text evidence="2">The sequence shown here is derived from an EMBL/GenBank/DDBJ whole genome shotgun (WGS) entry which is preliminary data.</text>
</comment>
<sequence length="200" mass="22689">MPPIKILLALSWVLATFLTTIASPLIIPVNGNDAGMTRIEIRQALDRRVKSKPLSKPVAKREQPIKVPVQLWIAHKGKGDEHWALVIDSKNGFEAVISGNPTAYPLKPRKFFYNKELNQNLMDLGCQATFETREKMDDVFSKLEKIDMPTLAIKKGGNCMDYVRKALEVLEAGNHISKIPTTFEKLWESNYNEVQKRVWG</sequence>
<evidence type="ECO:0000256" key="1">
    <source>
        <dbReference type="SAM" id="SignalP"/>
    </source>
</evidence>
<dbReference type="EMBL" id="JADNRY010000362">
    <property type="protein sequence ID" value="KAF9058606.1"/>
    <property type="molecule type" value="Genomic_DNA"/>
</dbReference>
<protein>
    <submittedName>
        <fullName evidence="2">Uncharacterized protein</fullName>
    </submittedName>
</protein>
<gene>
    <name evidence="2" type="ORF">BDP27DRAFT_1432478</name>
</gene>
<dbReference type="Proteomes" id="UP000772434">
    <property type="component" value="Unassembled WGS sequence"/>
</dbReference>
<feature type="chain" id="PRO_5040480064" evidence="1">
    <location>
        <begin position="23"/>
        <end position="200"/>
    </location>
</feature>